<sequence>MESPRVVLAVDSFKGSASSSHVEELIEAGIRRVLPDALVDRYPIADGGEGTVEAIVTALNGRIIRATVQDPLGAKIEAPYGLTDDGTAIIEMAAASGITLIDQTPENALSASTWGVGDLIRDAMNHGARRILVGLGGSATSDGGVGMAKALGVRFLDKEGEPIPCGLIGLRDLALIDCSGLDPRIADTEFVLITDVTNPLCGSNGALCIYGPQKGIDASKVAELEPWMQAYAELLEQHVGRPVSSLPGAGAAGGLGAALVAFCDARVERGIEFVLDTIGLNEAIAGADLVITGEGRMDAQSANGKAPIGVARRAKAQGKPAVAIVGSRAEDLDGVYDEGLGLVIPLALEPMSLGECIARTEELVPIAGESAMRAFLLGRIA</sequence>
<dbReference type="Proteomes" id="UP000753256">
    <property type="component" value="Unassembled WGS sequence"/>
</dbReference>
<reference evidence="5" key="1">
    <citation type="journal article" date="2021" name="PeerJ">
        <title>Extensive microbial diversity within the chicken gut microbiome revealed by metagenomics and culture.</title>
        <authorList>
            <person name="Gilroy R."/>
            <person name="Ravi A."/>
            <person name="Getino M."/>
            <person name="Pursley I."/>
            <person name="Horton D.L."/>
            <person name="Alikhan N.F."/>
            <person name="Baker D."/>
            <person name="Gharbi K."/>
            <person name="Hall N."/>
            <person name="Watson M."/>
            <person name="Adriaenssens E.M."/>
            <person name="Foster-Nyarko E."/>
            <person name="Jarju S."/>
            <person name="Secka A."/>
            <person name="Antonio M."/>
            <person name="Oren A."/>
            <person name="Chaudhuri R.R."/>
            <person name="La Ragione R."/>
            <person name="Hildebrand F."/>
            <person name="Pallen M.J."/>
        </authorList>
    </citation>
    <scope>NUCLEOTIDE SEQUENCE</scope>
    <source>
        <strain evidence="5">ChiHjej13B12-9602</strain>
    </source>
</reference>
<gene>
    <name evidence="5" type="ORF">K8V70_01580</name>
</gene>
<accession>A0A921LRU0</accession>
<reference evidence="5" key="2">
    <citation type="submission" date="2021-09" db="EMBL/GenBank/DDBJ databases">
        <authorList>
            <person name="Gilroy R."/>
        </authorList>
    </citation>
    <scope>NUCLEOTIDE SEQUENCE</scope>
    <source>
        <strain evidence="5">ChiHjej13B12-9602</strain>
    </source>
</reference>
<proteinExistence type="inferred from homology"/>
<dbReference type="Pfam" id="PF02595">
    <property type="entry name" value="Gly_kinase"/>
    <property type="match status" value="1"/>
</dbReference>
<dbReference type="GO" id="GO:0031388">
    <property type="term" value="P:organic acid phosphorylation"/>
    <property type="evidence" value="ECO:0007669"/>
    <property type="project" value="UniProtKB-UniRule"/>
</dbReference>
<dbReference type="InterPro" id="IPR018193">
    <property type="entry name" value="Glyc_kinase_flavodox-like_fold"/>
</dbReference>
<protein>
    <submittedName>
        <fullName evidence="5">Glycerate kinase</fullName>
    </submittedName>
</protein>
<comment type="caution">
    <text evidence="5">The sequence shown here is derived from an EMBL/GenBank/DDBJ whole genome shotgun (WGS) entry which is preliminary data.</text>
</comment>
<dbReference type="GO" id="GO:0008887">
    <property type="term" value="F:glycerate kinase activity"/>
    <property type="evidence" value="ECO:0007669"/>
    <property type="project" value="UniProtKB-UniRule"/>
</dbReference>
<dbReference type="InterPro" id="IPR004381">
    <property type="entry name" value="Glycerate_kinase"/>
</dbReference>
<comment type="similarity">
    <text evidence="1 4">Belongs to the glycerate kinase type-1 family.</text>
</comment>
<evidence type="ECO:0000313" key="6">
    <source>
        <dbReference type="Proteomes" id="UP000753256"/>
    </source>
</evidence>
<evidence type="ECO:0000313" key="5">
    <source>
        <dbReference type="EMBL" id="HJG36543.1"/>
    </source>
</evidence>
<dbReference type="InterPro" id="IPR018197">
    <property type="entry name" value="Glycerate_kinase_RE-like"/>
</dbReference>
<dbReference type="Gene3D" id="3.40.50.10350">
    <property type="entry name" value="Glycerate kinase, domain 1"/>
    <property type="match status" value="1"/>
</dbReference>
<dbReference type="AlphaFoldDB" id="A0A921LRU0"/>
<dbReference type="EMBL" id="DYUZ01000007">
    <property type="protein sequence ID" value="HJG36543.1"/>
    <property type="molecule type" value="Genomic_DNA"/>
</dbReference>
<dbReference type="PANTHER" id="PTHR21599:SF0">
    <property type="entry name" value="GLYCERATE KINASE"/>
    <property type="match status" value="1"/>
</dbReference>
<keyword evidence="2 4" id="KW-0808">Transferase</keyword>
<dbReference type="PIRSF" id="PIRSF006078">
    <property type="entry name" value="GlxK"/>
    <property type="match status" value="1"/>
</dbReference>
<evidence type="ECO:0000256" key="3">
    <source>
        <dbReference type="ARBA" id="ARBA00022777"/>
    </source>
</evidence>
<dbReference type="SUPFAM" id="SSF110738">
    <property type="entry name" value="Glycerate kinase I"/>
    <property type="match status" value="1"/>
</dbReference>
<dbReference type="InterPro" id="IPR036129">
    <property type="entry name" value="Glycerate_kinase_sf"/>
</dbReference>
<dbReference type="NCBIfam" id="TIGR00045">
    <property type="entry name" value="glycerate kinase"/>
    <property type="match status" value="1"/>
</dbReference>
<dbReference type="PANTHER" id="PTHR21599">
    <property type="entry name" value="GLYCERATE KINASE"/>
    <property type="match status" value="1"/>
</dbReference>
<name>A0A921LRU0_9ACTN</name>
<evidence type="ECO:0000256" key="1">
    <source>
        <dbReference type="ARBA" id="ARBA00006284"/>
    </source>
</evidence>
<dbReference type="Gene3D" id="3.90.1510.10">
    <property type="entry name" value="Glycerate kinase, domain 2"/>
    <property type="match status" value="1"/>
</dbReference>
<evidence type="ECO:0000256" key="4">
    <source>
        <dbReference type="PIRNR" id="PIRNR006078"/>
    </source>
</evidence>
<organism evidence="5 6">
    <name type="scientific">Enorma phocaeensis</name>
    <dbReference type="NCBI Taxonomy" id="1871019"/>
    <lineage>
        <taxon>Bacteria</taxon>
        <taxon>Bacillati</taxon>
        <taxon>Actinomycetota</taxon>
        <taxon>Coriobacteriia</taxon>
        <taxon>Coriobacteriales</taxon>
        <taxon>Coriobacteriaceae</taxon>
        <taxon>Enorma</taxon>
    </lineage>
</organism>
<dbReference type="RefSeq" id="WP_273188763.1">
    <property type="nucleotide sequence ID" value="NZ_DYUZ01000007.1"/>
</dbReference>
<evidence type="ECO:0000256" key="2">
    <source>
        <dbReference type="ARBA" id="ARBA00022679"/>
    </source>
</evidence>
<keyword evidence="3 4" id="KW-0418">Kinase</keyword>